<reference evidence="1 4" key="2">
    <citation type="journal article" date="2018" name="Int. J. Syst. Evol. Microbiol.">
        <title>Pseudooceanicola lipolyticus sp. nov., a marine alphaproteobacterium, reclassification of Oceanicola flagellatus as Pseudooceanicola flagellatus comb. nov. and emended description of the genus Pseudooceanicola.</title>
        <authorList>
            <person name="Huang M.-M."/>
            <person name="Guo L.-L."/>
            <person name="Wu Y.-H."/>
            <person name="Lai Q.-L."/>
            <person name="Shao Z.-Z."/>
            <person name="Wang C.-S."/>
            <person name="Wu M."/>
            <person name="Xu X.-W."/>
        </authorList>
    </citation>
    <scope>NUCLEOTIDE SEQUENCE [LARGE SCALE GENOMIC DNA]</scope>
    <source>
        <strain evidence="1 4">Ar-45</strain>
    </source>
</reference>
<dbReference type="EMBL" id="OBEA01000005">
    <property type="protein sequence ID" value="SNY54250.1"/>
    <property type="molecule type" value="Genomic_DNA"/>
</dbReference>
<evidence type="ECO:0000313" key="4">
    <source>
        <dbReference type="Proteomes" id="UP000231702"/>
    </source>
</evidence>
<dbReference type="OrthoDB" id="7870459at2"/>
<protein>
    <recommendedName>
        <fullName evidence="5">Type IV pilus biogenesis</fullName>
    </recommendedName>
</protein>
<name>A0A285J1P6_9RHOB</name>
<proteinExistence type="predicted"/>
<evidence type="ECO:0000313" key="2">
    <source>
        <dbReference type="EMBL" id="SNY54250.1"/>
    </source>
</evidence>
<dbReference type="EMBL" id="PGTD01000015">
    <property type="protein sequence ID" value="PJE29815.1"/>
    <property type="molecule type" value="Genomic_DNA"/>
</dbReference>
<sequence>MANDPATLATQEKTLPLRELTLIGTMTGPEGPEALLRRSNGKIARARQGEKLDGLQITRIGNGVLTGVLRGRSFTMTLPGS</sequence>
<organism evidence="2 3">
    <name type="scientific">Pseudooceanicola antarcticus</name>
    <dbReference type="NCBI Taxonomy" id="1247613"/>
    <lineage>
        <taxon>Bacteria</taxon>
        <taxon>Pseudomonadati</taxon>
        <taxon>Pseudomonadota</taxon>
        <taxon>Alphaproteobacteria</taxon>
        <taxon>Rhodobacterales</taxon>
        <taxon>Paracoccaceae</taxon>
        <taxon>Pseudooceanicola</taxon>
    </lineage>
</organism>
<dbReference type="Proteomes" id="UP000231702">
    <property type="component" value="Unassembled WGS sequence"/>
</dbReference>
<evidence type="ECO:0000313" key="1">
    <source>
        <dbReference type="EMBL" id="PJE29815.1"/>
    </source>
</evidence>
<accession>A0A285J1P6</accession>
<dbReference type="Proteomes" id="UP000231655">
    <property type="component" value="Unassembled WGS sequence"/>
</dbReference>
<reference evidence="2 3" key="1">
    <citation type="submission" date="2017-09" db="EMBL/GenBank/DDBJ databases">
        <authorList>
            <person name="Ehlers B."/>
            <person name="Leendertz F.H."/>
        </authorList>
    </citation>
    <scope>NUCLEOTIDE SEQUENCE [LARGE SCALE GENOMIC DNA]</scope>
    <source>
        <strain evidence="2 3">CGMCC 1.12662</strain>
    </source>
</reference>
<dbReference type="RefSeq" id="WP_097146494.1">
    <property type="nucleotide sequence ID" value="NZ_OBEA01000005.1"/>
</dbReference>
<gene>
    <name evidence="1" type="ORF">CVM39_07895</name>
    <name evidence="2" type="ORF">SAMN06297129_2782</name>
</gene>
<dbReference type="AlphaFoldDB" id="A0A285J1P6"/>
<evidence type="ECO:0000313" key="3">
    <source>
        <dbReference type="Proteomes" id="UP000231655"/>
    </source>
</evidence>
<keyword evidence="4" id="KW-1185">Reference proteome</keyword>
<evidence type="ECO:0008006" key="5">
    <source>
        <dbReference type="Google" id="ProtNLM"/>
    </source>
</evidence>